<evidence type="ECO:0000313" key="1">
    <source>
        <dbReference type="EMBL" id="GAA0221879.1"/>
    </source>
</evidence>
<gene>
    <name evidence="1" type="ORF">GCM10009539_03830</name>
</gene>
<keyword evidence="2" id="KW-1185">Reference proteome</keyword>
<dbReference type="EMBL" id="BAAAGX010000003">
    <property type="protein sequence ID" value="GAA0221879.1"/>
    <property type="molecule type" value="Genomic_DNA"/>
</dbReference>
<proteinExistence type="predicted"/>
<evidence type="ECO:0000313" key="2">
    <source>
        <dbReference type="Proteomes" id="UP001500967"/>
    </source>
</evidence>
<comment type="caution">
    <text evidence="1">The sequence shown here is derived from an EMBL/GenBank/DDBJ whole genome shotgun (WGS) entry which is preliminary data.</text>
</comment>
<reference evidence="1 2" key="1">
    <citation type="journal article" date="2019" name="Int. J. Syst. Evol. Microbiol.">
        <title>The Global Catalogue of Microorganisms (GCM) 10K type strain sequencing project: providing services to taxonomists for standard genome sequencing and annotation.</title>
        <authorList>
            <consortium name="The Broad Institute Genomics Platform"/>
            <consortium name="The Broad Institute Genome Sequencing Center for Infectious Disease"/>
            <person name="Wu L."/>
            <person name="Ma J."/>
        </authorList>
    </citation>
    <scope>NUCLEOTIDE SEQUENCE [LARGE SCALE GENOMIC DNA]</scope>
    <source>
        <strain evidence="1 2">JCM 10425</strain>
    </source>
</reference>
<protein>
    <submittedName>
        <fullName evidence="1">Uncharacterized protein</fullName>
    </submittedName>
</protein>
<sequence length="57" mass="5215">MVFGGAADSDGGGLAILGVGVFDLGAAGLLGAAADLRAAAAVEVVGSDVDEVSGPGK</sequence>
<name>A0ABN0THJ9_9ACTN</name>
<dbReference type="Proteomes" id="UP001500967">
    <property type="component" value="Unassembled WGS sequence"/>
</dbReference>
<organism evidence="1 2">
    <name type="scientific">Cryptosporangium japonicum</name>
    <dbReference type="NCBI Taxonomy" id="80872"/>
    <lineage>
        <taxon>Bacteria</taxon>
        <taxon>Bacillati</taxon>
        <taxon>Actinomycetota</taxon>
        <taxon>Actinomycetes</taxon>
        <taxon>Cryptosporangiales</taxon>
        <taxon>Cryptosporangiaceae</taxon>
        <taxon>Cryptosporangium</taxon>
    </lineage>
</organism>
<accession>A0ABN0THJ9</accession>